<sequence>MKFIQSKTLHFFVLICVQGTIALLDANFCVTRTLNGLVMGAKQTTDTGNKAYYAYFDTGNKAYYAYFGVPFAKPPVGNLRFEPPQPVNNWNCVLDATKQRDVCYQGVQLTVKTFKILGSEDCLYLNIYTPIHPKDVATEKPRPVMVWIYGGGFFEGDNTHAVYNPDLFLDQDIVVVSIAYRLGIFGFFSTGDMVQPGNNGLKDQILALKWIKDNIRAFGGDPETITIFGESVGAGSVSFLTQTPLADGLYHRAIMQSGTSHCTWALTTRALEVAHHVAALLGINATSNEDLKNQLKLVESDQLQAISQMGSFQLLGPKAFGGLSFGPVIEPDHPDAVVTTIPYYRLKSGEFNRVPMIIGYNSMEVADFALLPLFHSYLNNIGLASQFLVPGSFHMTDPATLQIVGDALKQYYFGDLSAVAFTDFQALPFLSDLYFVINSIETAELASNYTDVYLYRFSFLGQLGYPPFLGQLGYPLRAYTIGVGHAEELNYLFNRITSSPVLTSPEATTRARLIKLWTNFAKFGNPTPSQEDGLLQNVNWGKIDQNLNYLDIGENLIASVNPHQDQYRLWMDLFSKYRKLD</sequence>
<keyword evidence="5" id="KW-1185">Reference proteome</keyword>
<dbReference type="SUPFAM" id="SSF53474">
    <property type="entry name" value="alpha/beta-Hydrolases"/>
    <property type="match status" value="1"/>
</dbReference>
<gene>
    <name evidence="4" type="ORF">QE152_g13133</name>
</gene>
<feature type="domain" description="Carboxylesterase type B" evidence="3">
    <location>
        <begin position="59"/>
        <end position="570"/>
    </location>
</feature>
<dbReference type="PROSITE" id="PS00941">
    <property type="entry name" value="CARBOXYLESTERASE_B_2"/>
    <property type="match status" value="1"/>
</dbReference>
<proteinExistence type="predicted"/>
<evidence type="ECO:0000256" key="1">
    <source>
        <dbReference type="ARBA" id="ARBA00023180"/>
    </source>
</evidence>
<keyword evidence="2" id="KW-0732">Signal</keyword>
<dbReference type="InterPro" id="IPR050309">
    <property type="entry name" value="Type-B_Carboxylest/Lipase"/>
</dbReference>
<reference evidence="4 5" key="1">
    <citation type="journal article" date="2024" name="BMC Genomics">
        <title>De novo assembly and annotation of Popillia japonica's genome with initial clues to its potential as an invasive pest.</title>
        <authorList>
            <person name="Cucini C."/>
            <person name="Boschi S."/>
            <person name="Funari R."/>
            <person name="Cardaioli E."/>
            <person name="Iannotti N."/>
            <person name="Marturano G."/>
            <person name="Paoli F."/>
            <person name="Bruttini M."/>
            <person name="Carapelli A."/>
            <person name="Frati F."/>
            <person name="Nardi F."/>
        </authorList>
    </citation>
    <scope>NUCLEOTIDE SEQUENCE [LARGE SCALE GENOMIC DNA]</scope>
    <source>
        <strain evidence="4">DMR45628</strain>
    </source>
</reference>
<dbReference type="InterPro" id="IPR029058">
    <property type="entry name" value="AB_hydrolase_fold"/>
</dbReference>
<dbReference type="PANTHER" id="PTHR11559">
    <property type="entry name" value="CARBOXYLESTERASE"/>
    <property type="match status" value="1"/>
</dbReference>
<evidence type="ECO:0000313" key="4">
    <source>
        <dbReference type="EMBL" id="KAK9731992.1"/>
    </source>
</evidence>
<evidence type="ECO:0000256" key="2">
    <source>
        <dbReference type="SAM" id="SignalP"/>
    </source>
</evidence>
<dbReference type="InterPro" id="IPR002018">
    <property type="entry name" value="CarbesteraseB"/>
</dbReference>
<accession>A0AAW1LD54</accession>
<dbReference type="Gene3D" id="3.40.50.1820">
    <property type="entry name" value="alpha/beta hydrolase"/>
    <property type="match status" value="1"/>
</dbReference>
<organism evidence="4 5">
    <name type="scientific">Popillia japonica</name>
    <name type="common">Japanese beetle</name>
    <dbReference type="NCBI Taxonomy" id="7064"/>
    <lineage>
        <taxon>Eukaryota</taxon>
        <taxon>Metazoa</taxon>
        <taxon>Ecdysozoa</taxon>
        <taxon>Arthropoda</taxon>
        <taxon>Hexapoda</taxon>
        <taxon>Insecta</taxon>
        <taxon>Pterygota</taxon>
        <taxon>Neoptera</taxon>
        <taxon>Endopterygota</taxon>
        <taxon>Coleoptera</taxon>
        <taxon>Polyphaga</taxon>
        <taxon>Scarabaeiformia</taxon>
        <taxon>Scarabaeidae</taxon>
        <taxon>Rutelinae</taxon>
        <taxon>Popillia</taxon>
    </lineage>
</organism>
<name>A0AAW1LD54_POPJA</name>
<keyword evidence="1" id="KW-0325">Glycoprotein</keyword>
<dbReference type="EMBL" id="JASPKY010000123">
    <property type="protein sequence ID" value="KAK9731992.1"/>
    <property type="molecule type" value="Genomic_DNA"/>
</dbReference>
<dbReference type="InterPro" id="IPR019819">
    <property type="entry name" value="Carboxylesterase_B_CS"/>
</dbReference>
<feature type="signal peptide" evidence="2">
    <location>
        <begin position="1"/>
        <end position="22"/>
    </location>
</feature>
<dbReference type="Pfam" id="PF00135">
    <property type="entry name" value="COesterase"/>
    <property type="match status" value="1"/>
</dbReference>
<evidence type="ECO:0000259" key="3">
    <source>
        <dbReference type="Pfam" id="PF00135"/>
    </source>
</evidence>
<dbReference type="AlphaFoldDB" id="A0AAW1LD54"/>
<feature type="chain" id="PRO_5043833634" evidence="2">
    <location>
        <begin position="23"/>
        <end position="581"/>
    </location>
</feature>
<protein>
    <submittedName>
        <fullName evidence="4">Carboxylesterase family</fullName>
    </submittedName>
</protein>
<dbReference type="Proteomes" id="UP001458880">
    <property type="component" value="Unassembled WGS sequence"/>
</dbReference>
<comment type="caution">
    <text evidence="4">The sequence shown here is derived from an EMBL/GenBank/DDBJ whole genome shotgun (WGS) entry which is preliminary data.</text>
</comment>
<evidence type="ECO:0000313" key="5">
    <source>
        <dbReference type="Proteomes" id="UP001458880"/>
    </source>
</evidence>